<dbReference type="InterPro" id="IPR051199">
    <property type="entry name" value="LPS_LOS_Heptosyltrfase"/>
</dbReference>
<sequence length="316" mass="32657">MVTRAPALLVLRGLGLGDVLTAVPALRALRRAHPRHRIALAAPAVLTGLLPLIGAVDEVVDVRGPGPVPFHAPDIAVNLHGRGPESIRALLATRPGRLLTHAHPEVPGSEGGPPWDPEAHEVRRWCSLLGWYGITADPGDLMLRRPGADGPGPCGEAEVIVHPGAAAGARRWPPDRFARVAAELERRGRRVVITGGLHERALAHGVCALARLPADRMLAGLTGLPELAALVGRAALVVCGDTGVSHLAAGLGTPSVVVCGPVSPVLSGPPDHPRHITLWAGRTGDPYGGVPGPGLLAIGVSEVLDAARQLLEVRAG</sequence>
<comment type="caution">
    <text evidence="3">The sequence shown here is derived from an EMBL/GenBank/DDBJ whole genome shotgun (WGS) entry which is preliminary data.</text>
</comment>
<dbReference type="PANTHER" id="PTHR30160:SF1">
    <property type="entry name" value="LIPOPOLYSACCHARIDE 1,2-N-ACETYLGLUCOSAMINETRANSFERASE-RELATED"/>
    <property type="match status" value="1"/>
</dbReference>
<evidence type="ECO:0000256" key="2">
    <source>
        <dbReference type="ARBA" id="ARBA00022679"/>
    </source>
</evidence>
<accession>A0A8J3XXM0</accession>
<dbReference type="AlphaFoldDB" id="A0A8J3XXM0"/>
<keyword evidence="2 3" id="KW-0808">Transferase</keyword>
<gene>
    <name evidence="3" type="ORF">Pth03_51980</name>
</gene>
<evidence type="ECO:0000256" key="1">
    <source>
        <dbReference type="ARBA" id="ARBA00022676"/>
    </source>
</evidence>
<keyword evidence="4" id="KW-1185">Reference proteome</keyword>
<reference evidence="3" key="1">
    <citation type="submission" date="2021-01" db="EMBL/GenBank/DDBJ databases">
        <title>Whole genome shotgun sequence of Planotetraspora thailandica NBRC 104271.</title>
        <authorList>
            <person name="Komaki H."/>
            <person name="Tamura T."/>
        </authorList>
    </citation>
    <scope>NUCLEOTIDE SEQUENCE</scope>
    <source>
        <strain evidence="3">NBRC 104271</strain>
    </source>
</reference>
<dbReference type="GO" id="GO:0008713">
    <property type="term" value="F:ADP-heptose-lipopolysaccharide heptosyltransferase activity"/>
    <property type="evidence" value="ECO:0007669"/>
    <property type="project" value="TreeGrafter"/>
</dbReference>
<organism evidence="3 4">
    <name type="scientific">Planotetraspora thailandica</name>
    <dbReference type="NCBI Taxonomy" id="487172"/>
    <lineage>
        <taxon>Bacteria</taxon>
        <taxon>Bacillati</taxon>
        <taxon>Actinomycetota</taxon>
        <taxon>Actinomycetes</taxon>
        <taxon>Streptosporangiales</taxon>
        <taxon>Streptosporangiaceae</taxon>
        <taxon>Planotetraspora</taxon>
    </lineage>
</organism>
<dbReference type="Proteomes" id="UP000605992">
    <property type="component" value="Unassembled WGS sequence"/>
</dbReference>
<evidence type="ECO:0000313" key="4">
    <source>
        <dbReference type="Proteomes" id="UP000605992"/>
    </source>
</evidence>
<proteinExistence type="predicted"/>
<name>A0A8J3XXM0_9ACTN</name>
<dbReference type="PANTHER" id="PTHR30160">
    <property type="entry name" value="TETRAACYLDISACCHARIDE 4'-KINASE-RELATED"/>
    <property type="match status" value="1"/>
</dbReference>
<keyword evidence="1" id="KW-0328">Glycosyltransferase</keyword>
<dbReference type="Gene3D" id="3.40.50.2000">
    <property type="entry name" value="Glycogen Phosphorylase B"/>
    <property type="match status" value="2"/>
</dbReference>
<dbReference type="SUPFAM" id="SSF53756">
    <property type="entry name" value="UDP-Glycosyltransferase/glycogen phosphorylase"/>
    <property type="match status" value="1"/>
</dbReference>
<evidence type="ECO:0000313" key="3">
    <source>
        <dbReference type="EMBL" id="GII56809.1"/>
    </source>
</evidence>
<dbReference type="GO" id="GO:0005829">
    <property type="term" value="C:cytosol"/>
    <property type="evidence" value="ECO:0007669"/>
    <property type="project" value="TreeGrafter"/>
</dbReference>
<protein>
    <submittedName>
        <fullName evidence="3">Glycosyl transferase</fullName>
    </submittedName>
</protein>
<dbReference type="InterPro" id="IPR002201">
    <property type="entry name" value="Glyco_trans_9"/>
</dbReference>
<dbReference type="CDD" id="cd03789">
    <property type="entry name" value="GT9_LPS_heptosyltransferase"/>
    <property type="match status" value="1"/>
</dbReference>
<dbReference type="GO" id="GO:0009244">
    <property type="term" value="P:lipopolysaccharide core region biosynthetic process"/>
    <property type="evidence" value="ECO:0007669"/>
    <property type="project" value="TreeGrafter"/>
</dbReference>
<dbReference type="EMBL" id="BOOR01000041">
    <property type="protein sequence ID" value="GII56809.1"/>
    <property type="molecule type" value="Genomic_DNA"/>
</dbReference>
<dbReference type="Pfam" id="PF01075">
    <property type="entry name" value="Glyco_transf_9"/>
    <property type="match status" value="1"/>
</dbReference>